<evidence type="ECO:0000259" key="29">
    <source>
        <dbReference type="Pfam" id="PF21343"/>
    </source>
</evidence>
<dbReference type="PANTHER" id="PTHR43884">
    <property type="entry name" value="ACYL-COA DEHYDROGENASE"/>
    <property type="match status" value="1"/>
</dbReference>
<keyword evidence="10" id="KW-0276">Fatty acid metabolism</keyword>
<evidence type="ECO:0000313" key="31">
    <source>
        <dbReference type="Proteomes" id="UP000055048"/>
    </source>
</evidence>
<dbReference type="EC" id="1.3.8.9" evidence="16"/>
<comment type="catalytic activity">
    <reaction evidence="22">
        <text>a very-long-chain 2,3-saturated fatty acyl-CoA + oxidized [electron-transfer flavoprotein] + H(+) = a very-long-chain (2E)-enoyl-CoA + reduced [electron-transfer flavoprotein]</text>
        <dbReference type="Rhea" id="RHEA:19181"/>
        <dbReference type="Rhea" id="RHEA-COMP:10685"/>
        <dbReference type="Rhea" id="RHEA-COMP:10686"/>
        <dbReference type="ChEBI" id="CHEBI:15378"/>
        <dbReference type="ChEBI" id="CHEBI:57692"/>
        <dbReference type="ChEBI" id="CHEBI:58307"/>
        <dbReference type="ChEBI" id="CHEBI:83724"/>
        <dbReference type="ChEBI" id="CHEBI:83728"/>
        <dbReference type="EC" id="1.3.8.9"/>
    </reaction>
    <physiologicalReaction direction="left-to-right" evidence="22">
        <dbReference type="Rhea" id="RHEA:19182"/>
    </physiologicalReaction>
</comment>
<evidence type="ECO:0000256" key="23">
    <source>
        <dbReference type="ARBA" id="ARBA00049140"/>
    </source>
</evidence>
<keyword evidence="25" id="KW-1133">Transmembrane helix</keyword>
<feature type="transmembrane region" description="Helical" evidence="25">
    <location>
        <begin position="651"/>
        <end position="670"/>
    </location>
</feature>
<dbReference type="InterPro" id="IPR049448">
    <property type="entry name" value="ACAD9/ACADV-like_C"/>
</dbReference>
<dbReference type="Gene3D" id="1.20.140.10">
    <property type="entry name" value="Butyryl-CoA Dehydrogenase, subunit A, domain 3"/>
    <property type="match status" value="2"/>
</dbReference>
<evidence type="ECO:0000256" key="22">
    <source>
        <dbReference type="ARBA" id="ARBA00049050"/>
    </source>
</evidence>
<keyword evidence="13" id="KW-0443">Lipid metabolism</keyword>
<comment type="similarity">
    <text evidence="4">Belongs to the acyl-CoA dehydrogenase family.</text>
</comment>
<evidence type="ECO:0000256" key="7">
    <source>
        <dbReference type="ARBA" id="ARBA00022792"/>
    </source>
</evidence>
<dbReference type="FunFam" id="1.20.140.10:FF:000008">
    <property type="entry name" value="acyl-CoA dehydrogenase family member 9, mitochondrial"/>
    <property type="match status" value="1"/>
</dbReference>
<organism evidence="30 31">
    <name type="scientific">Trichinella murrelli</name>
    <dbReference type="NCBI Taxonomy" id="144512"/>
    <lineage>
        <taxon>Eukaryota</taxon>
        <taxon>Metazoa</taxon>
        <taxon>Ecdysozoa</taxon>
        <taxon>Nematoda</taxon>
        <taxon>Enoplea</taxon>
        <taxon>Dorylaimia</taxon>
        <taxon>Trichinellida</taxon>
        <taxon>Trichinellidae</taxon>
        <taxon>Trichinella</taxon>
    </lineage>
</organism>
<evidence type="ECO:0000313" key="30">
    <source>
        <dbReference type="EMBL" id="KRX42762.1"/>
    </source>
</evidence>
<keyword evidence="11" id="KW-0809">Transit peptide</keyword>
<feature type="domain" description="Acyl-CoA dehydrogenase/oxidase C-terminal" evidence="26">
    <location>
        <begin position="402"/>
        <end position="546"/>
    </location>
</feature>
<dbReference type="OrthoDB" id="2588832at2759"/>
<evidence type="ECO:0000256" key="5">
    <source>
        <dbReference type="ARBA" id="ARBA00022553"/>
    </source>
</evidence>
<dbReference type="PANTHER" id="PTHR43884:SF11">
    <property type="entry name" value="VERY LONG-CHAIN SPECIFIC ACYL-COA DEHYDROGENASE, MITOCHONDRIAL"/>
    <property type="match status" value="1"/>
</dbReference>
<comment type="function">
    <text evidence="18">Very long-chain specific acyl-CoA dehydrogenase is one of the acyl-CoA dehydrogenases that catalyze the first step of mitochondrial fatty acid beta-oxidation, an aerobic process breaking down fatty acids into acetyl-CoA and allowing the production of energy from fats. The first step of fatty acid beta-oxidation consists in the removal of one hydrogen from C-2 and C-3 of the straight-chain fatty acyl-CoA thioester, resulting in the formation of trans-2-enoyl-CoA. Among the different mitochondrial acyl-CoA dehydrogenases, very long-chain specific acyl-CoA dehydrogenase acts specifically on acyl-CoAs with saturated 12 to 24 carbons long primary chains.</text>
</comment>
<dbReference type="InterPro" id="IPR009100">
    <property type="entry name" value="AcylCoA_DH/oxidase_NM_dom_sf"/>
</dbReference>
<comment type="cofactor">
    <cofactor evidence="1">
        <name>FAD</name>
        <dbReference type="ChEBI" id="CHEBI:57692"/>
    </cofactor>
</comment>
<comment type="caution">
    <text evidence="30">The sequence shown here is derived from an EMBL/GenBank/DDBJ whole genome shotgun (WGS) entry which is preliminary data.</text>
</comment>
<dbReference type="GO" id="GO:0000062">
    <property type="term" value="F:fatty-acyl-CoA binding"/>
    <property type="evidence" value="ECO:0007669"/>
    <property type="project" value="TreeGrafter"/>
</dbReference>
<dbReference type="Gene3D" id="2.40.110.10">
    <property type="entry name" value="Butyryl-CoA Dehydrogenase, subunit A, domain 2"/>
    <property type="match status" value="1"/>
</dbReference>
<evidence type="ECO:0000256" key="17">
    <source>
        <dbReference type="ARBA" id="ARBA00040902"/>
    </source>
</evidence>
<dbReference type="InterPro" id="IPR037069">
    <property type="entry name" value="AcylCoA_DH/ox_N_sf"/>
</dbReference>
<dbReference type="SUPFAM" id="SSF56645">
    <property type="entry name" value="Acyl-CoA dehydrogenase NM domain-like"/>
    <property type="match status" value="1"/>
</dbReference>
<evidence type="ECO:0000256" key="24">
    <source>
        <dbReference type="ARBA" id="ARBA00049224"/>
    </source>
</evidence>
<dbReference type="InterPro" id="IPR036250">
    <property type="entry name" value="AcylCo_DH-like_C"/>
</dbReference>
<feature type="non-terminal residue" evidence="30">
    <location>
        <position position="1"/>
    </location>
</feature>
<evidence type="ECO:0000256" key="16">
    <source>
        <dbReference type="ARBA" id="ARBA00039034"/>
    </source>
</evidence>
<dbReference type="Gene3D" id="1.10.540.10">
    <property type="entry name" value="Acyl-CoA dehydrogenase/oxidase, N-terminal domain"/>
    <property type="match status" value="1"/>
</dbReference>
<evidence type="ECO:0000256" key="10">
    <source>
        <dbReference type="ARBA" id="ARBA00022832"/>
    </source>
</evidence>
<comment type="catalytic activity">
    <reaction evidence="21">
        <text>tetracosanoyl-CoA + oxidized [electron-transfer flavoprotein] + H(+) = (2E)-tetracosenoyl-CoA + reduced [electron-transfer flavoprotein]</text>
        <dbReference type="Rhea" id="RHEA:47232"/>
        <dbReference type="Rhea" id="RHEA-COMP:10685"/>
        <dbReference type="Rhea" id="RHEA-COMP:10686"/>
        <dbReference type="ChEBI" id="CHEBI:15378"/>
        <dbReference type="ChEBI" id="CHEBI:57692"/>
        <dbReference type="ChEBI" id="CHEBI:58307"/>
        <dbReference type="ChEBI" id="CHEBI:65052"/>
        <dbReference type="ChEBI" id="CHEBI:74693"/>
    </reaction>
    <physiologicalReaction direction="left-to-right" evidence="21">
        <dbReference type="Rhea" id="RHEA:47233"/>
    </physiologicalReaction>
</comment>
<evidence type="ECO:0000256" key="3">
    <source>
        <dbReference type="ARBA" id="ARBA00005198"/>
    </source>
</evidence>
<dbReference type="EMBL" id="JYDJ01000135">
    <property type="protein sequence ID" value="KRX42762.1"/>
    <property type="molecule type" value="Genomic_DNA"/>
</dbReference>
<dbReference type="GO" id="GO:0017099">
    <property type="term" value="F:very-long-chain fatty acyl-CoA dehydrogenase activity"/>
    <property type="evidence" value="ECO:0007669"/>
    <property type="project" value="UniProtKB-EC"/>
</dbReference>
<evidence type="ECO:0000256" key="12">
    <source>
        <dbReference type="ARBA" id="ARBA00023002"/>
    </source>
</evidence>
<evidence type="ECO:0000256" key="4">
    <source>
        <dbReference type="ARBA" id="ARBA00009347"/>
    </source>
</evidence>
<protein>
    <recommendedName>
        <fullName evidence="17">Very long-chain specific acyl-CoA dehydrogenase, mitochondrial</fullName>
        <ecNumber evidence="16">1.3.8.9</ecNumber>
    </recommendedName>
</protein>
<gene>
    <name evidence="30" type="primary">Acadvl</name>
    <name evidence="30" type="ORF">T05_2105</name>
</gene>
<evidence type="ECO:0000259" key="26">
    <source>
        <dbReference type="Pfam" id="PF00441"/>
    </source>
</evidence>
<dbReference type="Pfam" id="PF02771">
    <property type="entry name" value="Acyl-CoA_dh_N"/>
    <property type="match status" value="1"/>
</dbReference>
<evidence type="ECO:0000256" key="1">
    <source>
        <dbReference type="ARBA" id="ARBA00001974"/>
    </source>
</evidence>
<keyword evidence="12" id="KW-0560">Oxidoreductase</keyword>
<evidence type="ECO:0000256" key="15">
    <source>
        <dbReference type="ARBA" id="ARBA00023136"/>
    </source>
</evidence>
<evidence type="ECO:0000256" key="2">
    <source>
        <dbReference type="ARBA" id="ARBA00004637"/>
    </source>
</evidence>
<evidence type="ECO:0000256" key="11">
    <source>
        <dbReference type="ARBA" id="ARBA00022946"/>
    </source>
</evidence>
<dbReference type="FunFam" id="1.10.540.10:FF:000001">
    <property type="entry name" value="Very long-chain-specific acyl-CoA dehydrogenase, mitochondrial"/>
    <property type="match status" value="1"/>
</dbReference>
<proteinExistence type="inferred from homology"/>
<keyword evidence="8" id="KW-0702">S-nitrosylation</keyword>
<dbReference type="InterPro" id="IPR046373">
    <property type="entry name" value="Acyl-CoA_Oxase/DH_mid-dom_sf"/>
</dbReference>
<keyword evidence="5" id="KW-0597">Phosphoprotein</keyword>
<comment type="subunit">
    <text evidence="19">Homodimer. Homodimerizes after import into the mitochondrion.</text>
</comment>
<reference evidence="30 31" key="1">
    <citation type="submission" date="2015-01" db="EMBL/GenBank/DDBJ databases">
        <title>Evolution of Trichinella species and genotypes.</title>
        <authorList>
            <person name="Korhonen P.K."/>
            <person name="Edoardo P."/>
            <person name="Giuseppe L.R."/>
            <person name="Gasser R.B."/>
        </authorList>
    </citation>
    <scope>NUCLEOTIDE SEQUENCE [LARGE SCALE GENOMIC DNA]</scope>
    <source>
        <strain evidence="30">ISS417</strain>
    </source>
</reference>
<comment type="catalytic activity">
    <reaction evidence="24">
        <text>octadecanoyl-CoA + oxidized [electron-transfer flavoprotein] + H(+) = (2E)-octadecenoyl-CoA + reduced [electron-transfer flavoprotein]</text>
        <dbReference type="Rhea" id="RHEA:47240"/>
        <dbReference type="Rhea" id="RHEA-COMP:10685"/>
        <dbReference type="Rhea" id="RHEA-COMP:10686"/>
        <dbReference type="ChEBI" id="CHEBI:15378"/>
        <dbReference type="ChEBI" id="CHEBI:57394"/>
        <dbReference type="ChEBI" id="CHEBI:57692"/>
        <dbReference type="ChEBI" id="CHEBI:58307"/>
        <dbReference type="ChEBI" id="CHEBI:71412"/>
    </reaction>
    <physiologicalReaction direction="left-to-right" evidence="24">
        <dbReference type="Rhea" id="RHEA:47241"/>
    </physiologicalReaction>
</comment>
<dbReference type="SUPFAM" id="SSF47203">
    <property type="entry name" value="Acyl-CoA dehydrogenase C-terminal domain-like"/>
    <property type="match status" value="1"/>
</dbReference>
<evidence type="ECO:0000256" key="20">
    <source>
        <dbReference type="ARBA" id="ARBA00047893"/>
    </source>
</evidence>
<feature type="domain" description="Acyl-CoA oxidase/dehydrogenase middle" evidence="27">
    <location>
        <begin position="252"/>
        <end position="318"/>
    </location>
</feature>
<evidence type="ECO:0000256" key="18">
    <source>
        <dbReference type="ARBA" id="ARBA00045422"/>
    </source>
</evidence>
<comment type="subcellular location">
    <subcellularLocation>
        <location evidence="2">Mitochondrion inner membrane</location>
        <topology evidence="2">Peripheral membrane protein</topology>
    </subcellularLocation>
</comment>
<comment type="catalytic activity">
    <reaction evidence="23">
        <text>eicosanoyl-CoA + oxidized [electron-transfer flavoprotein] + H(+) = (2E)-eicosenoyl-CoA + reduced [electron-transfer flavoprotein]</text>
        <dbReference type="Rhea" id="RHEA:47236"/>
        <dbReference type="Rhea" id="RHEA-COMP:10685"/>
        <dbReference type="Rhea" id="RHEA-COMP:10686"/>
        <dbReference type="ChEBI" id="CHEBI:15378"/>
        <dbReference type="ChEBI" id="CHEBI:57380"/>
        <dbReference type="ChEBI" id="CHEBI:57692"/>
        <dbReference type="ChEBI" id="CHEBI:58307"/>
        <dbReference type="ChEBI" id="CHEBI:74691"/>
    </reaction>
    <physiologicalReaction direction="left-to-right" evidence="23">
        <dbReference type="Rhea" id="RHEA:47237"/>
    </physiologicalReaction>
</comment>
<accession>A0A0V0TUQ3</accession>
<feature type="domain" description="ACAD9/ACADV-like C-terminal" evidence="29">
    <location>
        <begin position="615"/>
        <end position="733"/>
    </location>
</feature>
<keyword evidence="25" id="KW-0812">Transmembrane</keyword>
<dbReference type="STRING" id="144512.A0A0V0TUQ3"/>
<dbReference type="Proteomes" id="UP000055048">
    <property type="component" value="Unassembled WGS sequence"/>
</dbReference>
<comment type="pathway">
    <text evidence="3">Lipid metabolism; mitochondrial fatty acid beta-oxidation.</text>
</comment>
<keyword evidence="31" id="KW-1185">Reference proteome</keyword>
<keyword evidence="14" id="KW-0496">Mitochondrion</keyword>
<sequence length="744" mass="82088">LLRATVHFQLNCILRMNSMAFFVKTIRTRKVLPHFTRSMQSFCGNKLGKDYTLLLLVVTMETEYLQFSTLLIFPIAHSVSNDCSIIQAEMSSDAKMKNEKSISKKATISKSFAMNIFRGQIQVEQVFPFPQVLNDESRATLDLLVEPTEKFFREVNDADRNDTLATIEQSQFDQLRELGAFGLQVPTELGGLGLSNTEYARLVEIVGAHDLGVAIMLGAHQSIGFKAILLYGNENQKRTYLPDLASGKKIAAFCLTEPSSGSDANASLALLQKLAINLFIGSYAAKSSDGKHYVLNGNKIWISNGGFADVFTVFAKVDDEFAICISHLHHCCVIVAKLLQTSVQANDGTVKDKVSAFIVERDFQGVTSGPPESKMGIKASNTAEVHFSDVKVPVENLIGREGEGFKIAMNVLNNGRFGMAAAMSGTMKYCIGKAVEHAKNRTQFGRALIDFGGIREKIASMILRQYVTESMAYMISGIMDKGLTEFQVEAAISKIYSSEAAWYVCDETIQVLGGMGYMKECGVERVMRDLRIFRIFEGTNDILRFFISLTGIQAIFQFFLFVFSIQYAGGHLQELQQALKTPLANYGLIRDEVIRRAKRIVKITSAASLVENVHPSLAECAKQVTHLVELYGEAVECLLLKYGKAIIDKQFLLIPLAEAAMYIFAMAVILSRATQTIAGGYSSSVHESKLCHLFCSIAKEDVSRRLSLVGSPNFKATSDLMSEIAIEVAENGGLVHNHPLKPIV</sequence>
<dbReference type="GO" id="GO:0006631">
    <property type="term" value="P:fatty acid metabolic process"/>
    <property type="evidence" value="ECO:0007669"/>
    <property type="project" value="UniProtKB-KW"/>
</dbReference>
<evidence type="ECO:0000256" key="13">
    <source>
        <dbReference type="ARBA" id="ARBA00023098"/>
    </source>
</evidence>
<dbReference type="AlphaFoldDB" id="A0A0V0TUQ3"/>
<evidence type="ECO:0000256" key="25">
    <source>
        <dbReference type="SAM" id="Phobius"/>
    </source>
</evidence>
<keyword evidence="15 25" id="KW-0472">Membrane</keyword>
<dbReference type="PROSITE" id="PS00073">
    <property type="entry name" value="ACYL_COA_DH_2"/>
    <property type="match status" value="1"/>
</dbReference>
<evidence type="ECO:0000256" key="21">
    <source>
        <dbReference type="ARBA" id="ARBA00048086"/>
    </source>
</evidence>
<comment type="catalytic activity">
    <reaction evidence="20">
        <text>dodecanoyl-CoA + oxidized [electron-transfer flavoprotein] + H(+) = (2E)-dodecenoyl-CoA + reduced [electron-transfer flavoprotein]</text>
        <dbReference type="Rhea" id="RHEA:47296"/>
        <dbReference type="Rhea" id="RHEA-COMP:10685"/>
        <dbReference type="Rhea" id="RHEA-COMP:10686"/>
        <dbReference type="ChEBI" id="CHEBI:15378"/>
        <dbReference type="ChEBI" id="CHEBI:57330"/>
        <dbReference type="ChEBI" id="CHEBI:57375"/>
        <dbReference type="ChEBI" id="CHEBI:57692"/>
        <dbReference type="ChEBI" id="CHEBI:58307"/>
    </reaction>
    <physiologicalReaction direction="left-to-right" evidence="20">
        <dbReference type="Rhea" id="RHEA:47297"/>
    </physiologicalReaction>
</comment>
<dbReference type="InterPro" id="IPR006091">
    <property type="entry name" value="Acyl-CoA_Oxase/DH_mid-dom"/>
</dbReference>
<dbReference type="Pfam" id="PF00441">
    <property type="entry name" value="Acyl-CoA_dh_1"/>
    <property type="match status" value="1"/>
</dbReference>
<evidence type="ECO:0000256" key="9">
    <source>
        <dbReference type="ARBA" id="ARBA00022827"/>
    </source>
</evidence>
<keyword evidence="6" id="KW-0285">Flavoprotein</keyword>
<dbReference type="CDD" id="cd01161">
    <property type="entry name" value="VLCAD"/>
    <property type="match status" value="1"/>
</dbReference>
<evidence type="ECO:0000256" key="14">
    <source>
        <dbReference type="ARBA" id="ARBA00023128"/>
    </source>
</evidence>
<keyword evidence="9" id="KW-0274">FAD</keyword>
<evidence type="ECO:0000259" key="27">
    <source>
        <dbReference type="Pfam" id="PF02770"/>
    </source>
</evidence>
<evidence type="ECO:0000256" key="19">
    <source>
        <dbReference type="ARBA" id="ARBA00046812"/>
    </source>
</evidence>
<dbReference type="PROSITE" id="PS00072">
    <property type="entry name" value="ACYL_COA_DH_1"/>
    <property type="match status" value="1"/>
</dbReference>
<feature type="transmembrane region" description="Helical" evidence="25">
    <location>
        <begin position="542"/>
        <end position="563"/>
    </location>
</feature>
<evidence type="ECO:0000256" key="6">
    <source>
        <dbReference type="ARBA" id="ARBA00022630"/>
    </source>
</evidence>
<dbReference type="InterPro" id="IPR013786">
    <property type="entry name" value="AcylCoA_DH/ox_N"/>
</dbReference>
<dbReference type="Pfam" id="PF02770">
    <property type="entry name" value="Acyl-CoA_dh_M"/>
    <property type="match status" value="1"/>
</dbReference>
<evidence type="ECO:0000259" key="28">
    <source>
        <dbReference type="Pfam" id="PF02771"/>
    </source>
</evidence>
<dbReference type="GO" id="GO:0050660">
    <property type="term" value="F:flavin adenine dinucleotide binding"/>
    <property type="evidence" value="ECO:0007669"/>
    <property type="project" value="InterPro"/>
</dbReference>
<dbReference type="Pfam" id="PF21343">
    <property type="entry name" value="ACAD9-ACADV_C"/>
    <property type="match status" value="1"/>
</dbReference>
<dbReference type="InterPro" id="IPR009075">
    <property type="entry name" value="AcylCo_DH/oxidase_C"/>
</dbReference>
<name>A0A0V0TUQ3_9BILA</name>
<dbReference type="InterPro" id="IPR006089">
    <property type="entry name" value="Acyl-CoA_DH_CS"/>
</dbReference>
<keyword evidence="7" id="KW-0999">Mitochondrion inner membrane</keyword>
<feature type="domain" description="Acyl-CoA dehydrogenase/oxidase N-terminal" evidence="28">
    <location>
        <begin position="150"/>
        <end position="248"/>
    </location>
</feature>
<evidence type="ECO:0000256" key="8">
    <source>
        <dbReference type="ARBA" id="ARBA00022799"/>
    </source>
</evidence>
<dbReference type="GO" id="GO:0005743">
    <property type="term" value="C:mitochondrial inner membrane"/>
    <property type="evidence" value="ECO:0007669"/>
    <property type="project" value="UniProtKB-SubCell"/>
</dbReference>